<sequence>MSSISLVSNAHVDENSSKIRAKEVPWPGYQRAGLITSEELALIKRVERQSRAKTESILLSDGQTYSLLYLRLLKKLQRVDTMQWVLVMIADALTGADHDERIPLFTRAAESDPDMPYVPLLRAFETQDEFVHLKSAQILTVLLSSESTPVGNHILLPLLQSLSNFVQSPSSNKRDVAVQCLEALLPRPEIRKAVWANSNIVGGIAEILRKKPGPQMSYQLGFCFWLLSFEQDIAEQINKRFDVIPLFVDVAKAVVKEKVIRVFIATLRNLVTNAPSANLPAMLVSELLPFCNNLATRKWSDEDILEDVQFLREELGTRFESLTTWDEYTSELESGHLSWTPVHESEMFWKENATKLNERDHAYLKCAQLVKLLKDSSDATILAVSSHDLGQYVKYYQPGKKVVQELGAKARVMELMAHANPDVRYQALIAVQQLVSHPWQAV</sequence>
<evidence type="ECO:0000313" key="2">
    <source>
        <dbReference type="Proteomes" id="UP000814128"/>
    </source>
</evidence>
<keyword evidence="2" id="KW-1185">Reference proteome</keyword>
<comment type="caution">
    <text evidence="1">The sequence shown here is derived from an EMBL/GenBank/DDBJ whole genome shotgun (WGS) entry which is preliminary data.</text>
</comment>
<dbReference type="EMBL" id="MU273659">
    <property type="protein sequence ID" value="KAI0029737.1"/>
    <property type="molecule type" value="Genomic_DNA"/>
</dbReference>
<protein>
    <submittedName>
        <fullName evidence="1">ATPase V1 complex subunit H</fullName>
    </submittedName>
</protein>
<evidence type="ECO:0000313" key="1">
    <source>
        <dbReference type="EMBL" id="KAI0029737.1"/>
    </source>
</evidence>
<proteinExistence type="predicted"/>
<accession>A0ACB8QDK3</accession>
<reference evidence="1" key="1">
    <citation type="submission" date="2021-02" db="EMBL/GenBank/DDBJ databases">
        <authorList>
            <consortium name="DOE Joint Genome Institute"/>
            <person name="Ahrendt S."/>
            <person name="Looney B.P."/>
            <person name="Miyauchi S."/>
            <person name="Morin E."/>
            <person name="Drula E."/>
            <person name="Courty P.E."/>
            <person name="Chicoki N."/>
            <person name="Fauchery L."/>
            <person name="Kohler A."/>
            <person name="Kuo A."/>
            <person name="Labutti K."/>
            <person name="Pangilinan J."/>
            <person name="Lipzen A."/>
            <person name="Riley R."/>
            <person name="Andreopoulos W."/>
            <person name="He G."/>
            <person name="Johnson J."/>
            <person name="Barry K.W."/>
            <person name="Grigoriev I.V."/>
            <person name="Nagy L."/>
            <person name="Hibbett D."/>
            <person name="Henrissat B."/>
            <person name="Matheny P.B."/>
            <person name="Labbe J."/>
            <person name="Martin F."/>
        </authorList>
    </citation>
    <scope>NUCLEOTIDE SEQUENCE</scope>
    <source>
        <strain evidence="1">EC-137</strain>
    </source>
</reference>
<reference evidence="1" key="2">
    <citation type="journal article" date="2022" name="New Phytol.">
        <title>Evolutionary transition to the ectomycorrhizal habit in the genomes of a hyperdiverse lineage of mushroom-forming fungi.</title>
        <authorList>
            <person name="Looney B."/>
            <person name="Miyauchi S."/>
            <person name="Morin E."/>
            <person name="Drula E."/>
            <person name="Courty P.E."/>
            <person name="Kohler A."/>
            <person name="Kuo A."/>
            <person name="LaButti K."/>
            <person name="Pangilinan J."/>
            <person name="Lipzen A."/>
            <person name="Riley R."/>
            <person name="Andreopoulos W."/>
            <person name="He G."/>
            <person name="Johnson J."/>
            <person name="Nolan M."/>
            <person name="Tritt A."/>
            <person name="Barry K.W."/>
            <person name="Grigoriev I.V."/>
            <person name="Nagy L.G."/>
            <person name="Hibbett D."/>
            <person name="Henrissat B."/>
            <person name="Matheny P.B."/>
            <person name="Labbe J."/>
            <person name="Martin F.M."/>
        </authorList>
    </citation>
    <scope>NUCLEOTIDE SEQUENCE</scope>
    <source>
        <strain evidence="1">EC-137</strain>
    </source>
</reference>
<name>A0ACB8QDK3_9AGAM</name>
<dbReference type="Proteomes" id="UP000814128">
    <property type="component" value="Unassembled WGS sequence"/>
</dbReference>
<organism evidence="1 2">
    <name type="scientific">Vararia minispora EC-137</name>
    <dbReference type="NCBI Taxonomy" id="1314806"/>
    <lineage>
        <taxon>Eukaryota</taxon>
        <taxon>Fungi</taxon>
        <taxon>Dikarya</taxon>
        <taxon>Basidiomycota</taxon>
        <taxon>Agaricomycotina</taxon>
        <taxon>Agaricomycetes</taxon>
        <taxon>Russulales</taxon>
        <taxon>Lachnocladiaceae</taxon>
        <taxon>Vararia</taxon>
    </lineage>
</organism>
<gene>
    <name evidence="1" type="ORF">K488DRAFT_55732</name>
</gene>